<keyword evidence="1" id="KW-1133">Transmembrane helix</keyword>
<dbReference type="KEGG" id="zju:107418579"/>
<dbReference type="AlphaFoldDB" id="A0A6P4AAM2"/>
<dbReference type="InParanoid" id="A0A6P4AAM2"/>
<dbReference type="Pfam" id="PF05686">
    <property type="entry name" value="Glyco_transf_90"/>
    <property type="match status" value="1"/>
</dbReference>
<protein>
    <submittedName>
        <fullName evidence="4">Uncharacterized protein LOC107418579 isoform X1</fullName>
    </submittedName>
</protein>
<dbReference type="Proteomes" id="UP001652623">
    <property type="component" value="Chromosome 2"/>
</dbReference>
<name>A0A6P4AAM2_ZIZJJ</name>
<reference evidence="4" key="2">
    <citation type="submission" date="2025-08" db="UniProtKB">
        <authorList>
            <consortium name="RefSeq"/>
        </authorList>
    </citation>
    <scope>IDENTIFICATION</scope>
    <source>
        <tissue evidence="4">Seedling</tissue>
    </source>
</reference>
<evidence type="ECO:0000256" key="1">
    <source>
        <dbReference type="SAM" id="Phobius"/>
    </source>
</evidence>
<dbReference type="SMART" id="SM00672">
    <property type="entry name" value="CAP10"/>
    <property type="match status" value="1"/>
</dbReference>
<dbReference type="PANTHER" id="PTHR12203:SF99">
    <property type="entry name" value="OS04G0534100 PROTEIN"/>
    <property type="match status" value="1"/>
</dbReference>
<reference evidence="3" key="1">
    <citation type="submission" date="2025-05" db="UniProtKB">
        <authorList>
            <consortium name="RefSeq"/>
        </authorList>
    </citation>
    <scope>NUCLEOTIDE SEQUENCE [LARGE SCALE GENOMIC DNA]</scope>
</reference>
<dbReference type="GeneID" id="107418579"/>
<evidence type="ECO:0000259" key="2">
    <source>
        <dbReference type="SMART" id="SM00672"/>
    </source>
</evidence>
<organism evidence="3 4">
    <name type="scientific">Ziziphus jujuba</name>
    <name type="common">Chinese jujube</name>
    <name type="synonym">Ziziphus sativa</name>
    <dbReference type="NCBI Taxonomy" id="326968"/>
    <lineage>
        <taxon>Eukaryota</taxon>
        <taxon>Viridiplantae</taxon>
        <taxon>Streptophyta</taxon>
        <taxon>Embryophyta</taxon>
        <taxon>Tracheophyta</taxon>
        <taxon>Spermatophyta</taxon>
        <taxon>Magnoliopsida</taxon>
        <taxon>eudicotyledons</taxon>
        <taxon>Gunneridae</taxon>
        <taxon>Pentapetalae</taxon>
        <taxon>rosids</taxon>
        <taxon>fabids</taxon>
        <taxon>Rosales</taxon>
        <taxon>Rhamnaceae</taxon>
        <taxon>Paliureae</taxon>
        <taxon>Ziziphus</taxon>
    </lineage>
</organism>
<evidence type="ECO:0000313" key="4">
    <source>
        <dbReference type="RefSeq" id="XP_015882769.3"/>
    </source>
</evidence>
<feature type="domain" description="Glycosyl transferase CAP10" evidence="2">
    <location>
        <begin position="185"/>
        <end position="434"/>
    </location>
</feature>
<keyword evidence="3" id="KW-1185">Reference proteome</keyword>
<feature type="transmembrane region" description="Helical" evidence="1">
    <location>
        <begin position="28"/>
        <end position="47"/>
    </location>
</feature>
<dbReference type="InterPro" id="IPR051091">
    <property type="entry name" value="O-Glucosyltr/Glycosyltrsf_90"/>
</dbReference>
<accession>A0A6P4AAM2</accession>
<gene>
    <name evidence="4" type="primary">LOC107418579</name>
</gene>
<keyword evidence="1" id="KW-0812">Transmembrane</keyword>
<dbReference type="InterPro" id="IPR006598">
    <property type="entry name" value="CAP10"/>
</dbReference>
<dbReference type="PANTHER" id="PTHR12203">
    <property type="entry name" value="KDEL LYS-ASP-GLU-LEU CONTAINING - RELATED"/>
    <property type="match status" value="1"/>
</dbReference>
<sequence length="514" mass="60197">MNKNNQEGFQMYGGFKEKIWWPLTKSSGIFFFIFLLLVGGFVSVYFLNIPILTRSTIGQILTTKSSHKYPPQNTNITGHEVPLNCTAYGSTRTCPSNNNNSVSFLNRSSESTCPDYYRWIYEDLRPWAHTGVSREMIEKVKSQAHFRLVILNGNAYVEKYRSSFQTRDVFTLWGVLQLLRMYPGKVPDLELMFNCNDRPVINLRDYSAINATHPPPLFRYCSDDSTLDIPFPDWSFWGWPEIKIKPWEPLMKDLLKGNKLRRWVKREPYAYWKGNPYVAQTRRDLLKCNVSEKQDWNARLYIQDWVRESKEGFNKSNLANQCTHRFKIYIEGNAWSVSEKYILACDSLTLLVNPKFYDFFSRGLRPMQHYWPIKANDKCRSIKHAVDWGNTHIKEAQAIGKAAAGFIREELKMQNVYDYMFHLLNEYAKLLKFKPTIPPNAHKLCLESMVCSAKGLEREYMMDSMMKGPADTNPCTMPPPFHPSSLYSFFQEKTDSLKLVDVWERNYWKSQNKP</sequence>
<evidence type="ECO:0000313" key="3">
    <source>
        <dbReference type="Proteomes" id="UP001652623"/>
    </source>
</evidence>
<proteinExistence type="predicted"/>
<keyword evidence="1" id="KW-0472">Membrane</keyword>
<dbReference type="RefSeq" id="XP_015882769.3">
    <property type="nucleotide sequence ID" value="XM_016027283.4"/>
</dbReference>